<evidence type="ECO:0000313" key="6">
    <source>
        <dbReference type="Proteomes" id="UP000019062"/>
    </source>
</evidence>
<protein>
    <recommendedName>
        <fullName evidence="4">LysM domain-containing protein</fullName>
    </recommendedName>
</protein>
<dbReference type="eggNOG" id="COG1388">
    <property type="taxonomic scope" value="Bacteria"/>
</dbReference>
<dbReference type="EMBL" id="ASQA01000009">
    <property type="protein sequence ID" value="ETT87403.1"/>
    <property type="molecule type" value="Genomic_DNA"/>
</dbReference>
<dbReference type="PANTHER" id="PTHR39160:SF6">
    <property type="entry name" value="CELL WALL-BINDING PROTEIN YOCH"/>
    <property type="match status" value="1"/>
</dbReference>
<dbReference type="PATRIC" id="fig|1227360.4.peg.929"/>
<dbReference type="PROSITE" id="PS51782">
    <property type="entry name" value="LYSM"/>
    <property type="match status" value="2"/>
</dbReference>
<comment type="caution">
    <text evidence="5">The sequence shown here is derived from an EMBL/GenBank/DDBJ whole genome shotgun (WGS) entry which is preliminary data.</text>
</comment>
<evidence type="ECO:0000313" key="5">
    <source>
        <dbReference type="EMBL" id="ETT87403.1"/>
    </source>
</evidence>
<evidence type="ECO:0000256" key="3">
    <source>
        <dbReference type="SAM" id="SignalP"/>
    </source>
</evidence>
<dbReference type="RefSeq" id="WP_038180484.1">
    <property type="nucleotide sequence ID" value="NZ_ASQA01000009.1"/>
</dbReference>
<dbReference type="GO" id="GO:0009254">
    <property type="term" value="P:peptidoglycan turnover"/>
    <property type="evidence" value="ECO:0007669"/>
    <property type="project" value="InterPro"/>
</dbReference>
<dbReference type="Pfam" id="PF01476">
    <property type="entry name" value="LysM"/>
    <property type="match status" value="2"/>
</dbReference>
<evidence type="ECO:0000259" key="4">
    <source>
        <dbReference type="PROSITE" id="PS51782"/>
    </source>
</evidence>
<evidence type="ECO:0000256" key="1">
    <source>
        <dbReference type="ARBA" id="ARBA00022729"/>
    </source>
</evidence>
<reference evidence="5 6" key="1">
    <citation type="journal article" date="2014" name="BMC Genomics">
        <title>Genomic comparison of sporeforming bacilli isolated from milk.</title>
        <authorList>
            <person name="Moreno Switt A.I."/>
            <person name="Andrus A.D."/>
            <person name="Ranieri M.L."/>
            <person name="Orsi R.H."/>
            <person name="Ivy R."/>
            <person name="den Bakker H.C."/>
            <person name="Martin N.H."/>
            <person name="Wiedmann M."/>
            <person name="Boor K.J."/>
        </authorList>
    </citation>
    <scope>NUCLEOTIDE SEQUENCE [LARGE SCALE GENOMIC DNA]</scope>
    <source>
        <strain evidence="5 6">FSL R5-213</strain>
    </source>
</reference>
<gene>
    <name evidence="5" type="ORF">C176_04603</name>
</gene>
<feature type="signal peptide" evidence="3">
    <location>
        <begin position="1"/>
        <end position="24"/>
    </location>
</feature>
<dbReference type="eggNOG" id="COG3584">
    <property type="taxonomic scope" value="Bacteria"/>
</dbReference>
<feature type="region of interest" description="Disordered" evidence="2">
    <location>
        <begin position="134"/>
        <end position="170"/>
    </location>
</feature>
<feature type="chain" id="PRO_5004841311" description="LysM domain-containing protein" evidence="3">
    <location>
        <begin position="25"/>
        <end position="264"/>
    </location>
</feature>
<feature type="domain" description="LysM" evidence="4">
    <location>
        <begin position="80"/>
        <end position="123"/>
    </location>
</feature>
<name>W4F3H4_9BACL</name>
<dbReference type="SMART" id="SM00257">
    <property type="entry name" value="LysM"/>
    <property type="match status" value="2"/>
</dbReference>
<dbReference type="SUPFAM" id="SSF50685">
    <property type="entry name" value="Barwin-like endoglucanases"/>
    <property type="match status" value="1"/>
</dbReference>
<dbReference type="InterPro" id="IPR051933">
    <property type="entry name" value="Resuscitation_pf_RpfB"/>
</dbReference>
<dbReference type="Gene3D" id="3.10.350.10">
    <property type="entry name" value="LysM domain"/>
    <property type="match status" value="1"/>
</dbReference>
<dbReference type="CDD" id="cd00118">
    <property type="entry name" value="LysM"/>
    <property type="match status" value="2"/>
</dbReference>
<proteinExistence type="predicted"/>
<dbReference type="InterPro" id="IPR036779">
    <property type="entry name" value="LysM_dom_sf"/>
</dbReference>
<dbReference type="PANTHER" id="PTHR39160">
    <property type="entry name" value="CELL WALL-BINDING PROTEIN YOCH"/>
    <property type="match status" value="1"/>
</dbReference>
<keyword evidence="1 3" id="KW-0732">Signal</keyword>
<accession>W4F3H4</accession>
<dbReference type="InterPro" id="IPR018392">
    <property type="entry name" value="LysM"/>
</dbReference>
<sequence length="264" mass="27956">MRKQLIALAAGFLILGSATMTAQAASVSYTVEKGDTLWAIAQANNISVEDLQASNLLDSSLIFPAQQLELESKSDKKSDDTYTIKKGDTLTKIAEENEVTIADLMSWNNLSSDLIFAGDTLALSAKATSNITKVQQTPAQTQEAPQAKQTKQAQSTSTQSATATPPQGGKTMTVRATAYTAYCTGCSGVTATGYDLRANPGAKVIAVDPSVIPLGSRVWVEGYGEAIASDTGGAIKGNRIDVFIPDNNKVYQWGVRNVTIKVLN</sequence>
<dbReference type="AlphaFoldDB" id="W4F3H4"/>
<feature type="domain" description="LysM" evidence="4">
    <location>
        <begin position="27"/>
        <end position="70"/>
    </location>
</feature>
<dbReference type="Gene3D" id="2.40.40.10">
    <property type="entry name" value="RlpA-like domain"/>
    <property type="match status" value="1"/>
</dbReference>
<dbReference type="GO" id="GO:0004553">
    <property type="term" value="F:hydrolase activity, hydrolyzing O-glycosyl compounds"/>
    <property type="evidence" value="ECO:0007669"/>
    <property type="project" value="InterPro"/>
</dbReference>
<dbReference type="InterPro" id="IPR036908">
    <property type="entry name" value="RlpA-like_sf"/>
</dbReference>
<dbReference type="SUPFAM" id="SSF54106">
    <property type="entry name" value="LysM domain"/>
    <property type="match status" value="2"/>
</dbReference>
<dbReference type="CDD" id="cd22786">
    <property type="entry name" value="DPBB_YuiC-like"/>
    <property type="match status" value="1"/>
</dbReference>
<keyword evidence="6" id="KW-1185">Reference proteome</keyword>
<dbReference type="Pfam" id="PF06725">
    <property type="entry name" value="3D"/>
    <property type="match status" value="1"/>
</dbReference>
<dbReference type="GO" id="GO:0019867">
    <property type="term" value="C:outer membrane"/>
    <property type="evidence" value="ECO:0007669"/>
    <property type="project" value="InterPro"/>
</dbReference>
<organism evidence="5 6">
    <name type="scientific">Viridibacillus arenosi FSL R5-213</name>
    <dbReference type="NCBI Taxonomy" id="1227360"/>
    <lineage>
        <taxon>Bacteria</taxon>
        <taxon>Bacillati</taxon>
        <taxon>Bacillota</taxon>
        <taxon>Bacilli</taxon>
        <taxon>Bacillales</taxon>
        <taxon>Caryophanaceae</taxon>
        <taxon>Viridibacillus</taxon>
    </lineage>
</organism>
<dbReference type="InterPro" id="IPR010611">
    <property type="entry name" value="3D_dom"/>
</dbReference>
<dbReference type="Proteomes" id="UP000019062">
    <property type="component" value="Unassembled WGS sequence"/>
</dbReference>
<feature type="compositionally biased region" description="Low complexity" evidence="2">
    <location>
        <begin position="135"/>
        <end position="167"/>
    </location>
</feature>
<evidence type="ECO:0000256" key="2">
    <source>
        <dbReference type="SAM" id="MobiDB-lite"/>
    </source>
</evidence>